<dbReference type="PRINTS" id="PR01002">
    <property type="entry name" value="FLGFLGJ"/>
</dbReference>
<feature type="domain" description="Mannosyl-glycoprotein endo-beta-N-acetylglucosamidase-like" evidence="3">
    <location>
        <begin position="37"/>
        <end position="194"/>
    </location>
</feature>
<dbReference type="GeneID" id="93860457"/>
<dbReference type="InterPro" id="IPR051056">
    <property type="entry name" value="Glycosyl_Hydrolase_73"/>
</dbReference>
<dbReference type="PANTHER" id="PTHR33308:SF9">
    <property type="entry name" value="PEPTIDOGLYCAN HYDROLASE FLGJ"/>
    <property type="match status" value="1"/>
</dbReference>
<dbReference type="EMBL" id="AB742040">
    <property type="protein sequence ID" value="BAQ19571.1"/>
    <property type="molecule type" value="Genomic_DNA"/>
</dbReference>
<evidence type="ECO:0000313" key="6">
    <source>
        <dbReference type="EMBL" id="BAQ19579.1"/>
    </source>
</evidence>
<accession>A0A0A8K8X9</accession>
<dbReference type="PANTHER" id="PTHR33308">
    <property type="entry name" value="PEPTIDOGLYCAN HYDROLASE FLGJ"/>
    <property type="match status" value="1"/>
</dbReference>
<evidence type="ECO:0000259" key="3">
    <source>
        <dbReference type="SMART" id="SM00047"/>
    </source>
</evidence>
<protein>
    <submittedName>
        <fullName evidence="6">Putative N-acetylmuramidase</fullName>
    </submittedName>
</protein>
<proteinExistence type="inferred from homology"/>
<dbReference type="AlphaFoldDB" id="A0A0A8K8X9"/>
<evidence type="ECO:0000313" key="4">
    <source>
        <dbReference type="EMBL" id="BAQ19571.1"/>
    </source>
</evidence>
<evidence type="ECO:0000313" key="5">
    <source>
        <dbReference type="EMBL" id="BAQ19575.1"/>
    </source>
</evidence>
<dbReference type="Gene3D" id="4.10.80.30">
    <property type="entry name" value="DNA polymerase, domain 6"/>
    <property type="match status" value="1"/>
</dbReference>
<dbReference type="Pfam" id="PF01832">
    <property type="entry name" value="Glucosaminidase"/>
    <property type="match status" value="1"/>
</dbReference>
<reference evidence="6" key="1">
    <citation type="submission" date="2012-08" db="EMBL/GenBank/DDBJ databases">
        <title>Sequence analysis of the upstream regions of Streptococcus mutans fructan hydrolase genes.</title>
        <authorList>
            <person name="Tamura H."/>
        </authorList>
    </citation>
    <scope>NUCLEOTIDE SEQUENCE</scope>
    <source>
        <strain evidence="4">Ingbritt</strain>
        <strain evidence="5">MT8148</strain>
        <strain evidence="6">Xc</strain>
    </source>
</reference>
<sequence length="195" mass="21883">MRARLKFKSFVVIVLLLLLVILLPILASGGLADANKKMPSPYSHKEFVKEIAPTAQKLSKIYGVRSSIIIGQAALDSHFGSTLLASKYHNLFSIEASPGQGAVRLKSHEYKNGRWQEVTNRYLVYESWKESLYDYMAILHGNKIWDKALYTTMMTSSGYKTVARALQAAGFNSDPNYADKLIAVIEENNLTDYDK</sequence>
<dbReference type="EMBL" id="AB742041">
    <property type="protein sequence ID" value="BAQ19575.1"/>
    <property type="molecule type" value="Genomic_DNA"/>
</dbReference>
<dbReference type="SMART" id="SM00047">
    <property type="entry name" value="LYZ2"/>
    <property type="match status" value="1"/>
</dbReference>
<dbReference type="OMA" id="DWSSSMM"/>
<keyword evidence="2" id="KW-0378">Hydrolase</keyword>
<evidence type="ECO:0000256" key="2">
    <source>
        <dbReference type="ARBA" id="ARBA00022801"/>
    </source>
</evidence>
<dbReference type="RefSeq" id="WP_002263412.1">
    <property type="nucleotide sequence ID" value="NZ_AP019720.1"/>
</dbReference>
<evidence type="ECO:0000256" key="1">
    <source>
        <dbReference type="ARBA" id="ARBA00010266"/>
    </source>
</evidence>
<dbReference type="EMBL" id="AB742042">
    <property type="protein sequence ID" value="BAQ19579.1"/>
    <property type="molecule type" value="Genomic_DNA"/>
</dbReference>
<dbReference type="Gene3D" id="1.10.530.10">
    <property type="match status" value="1"/>
</dbReference>
<dbReference type="InterPro" id="IPR002901">
    <property type="entry name" value="MGlyc_endo_b_GlcNAc-like_dom"/>
</dbReference>
<name>A0A0A8K8X9_STRMG</name>
<comment type="similarity">
    <text evidence="1">Belongs to the glycosyl hydrolase 73 family.</text>
</comment>
<organism evidence="6">
    <name type="scientific">Streptococcus mutans</name>
    <dbReference type="NCBI Taxonomy" id="1309"/>
    <lineage>
        <taxon>Bacteria</taxon>
        <taxon>Bacillati</taxon>
        <taxon>Bacillota</taxon>
        <taxon>Bacilli</taxon>
        <taxon>Lactobacillales</taxon>
        <taxon>Streptococcaceae</taxon>
        <taxon>Streptococcus</taxon>
    </lineage>
</organism>
<dbReference type="GO" id="GO:0004040">
    <property type="term" value="F:amidase activity"/>
    <property type="evidence" value="ECO:0007669"/>
    <property type="project" value="InterPro"/>
</dbReference>